<organism evidence="3 4">
    <name type="scientific">Triparma retinervis</name>
    <dbReference type="NCBI Taxonomy" id="2557542"/>
    <lineage>
        <taxon>Eukaryota</taxon>
        <taxon>Sar</taxon>
        <taxon>Stramenopiles</taxon>
        <taxon>Ochrophyta</taxon>
        <taxon>Bolidophyceae</taxon>
        <taxon>Parmales</taxon>
        <taxon>Triparmaceae</taxon>
        <taxon>Triparma</taxon>
    </lineage>
</organism>
<gene>
    <name evidence="3" type="ORF">TrRE_jg11252</name>
</gene>
<feature type="region of interest" description="Disordered" evidence="1">
    <location>
        <begin position="1"/>
        <end position="49"/>
    </location>
</feature>
<evidence type="ECO:0000313" key="3">
    <source>
        <dbReference type="EMBL" id="GMH65749.1"/>
    </source>
</evidence>
<feature type="region of interest" description="Disordered" evidence="1">
    <location>
        <begin position="76"/>
        <end position="121"/>
    </location>
</feature>
<protein>
    <submittedName>
        <fullName evidence="3">Uncharacterized protein</fullName>
    </submittedName>
</protein>
<reference evidence="3" key="1">
    <citation type="submission" date="2022-07" db="EMBL/GenBank/DDBJ databases">
        <title>Genome analysis of Parmales, a sister group of diatoms, reveals the evolutionary specialization of diatoms from phago-mixotrophs to photoautotrophs.</title>
        <authorList>
            <person name="Ban H."/>
            <person name="Sato S."/>
            <person name="Yoshikawa S."/>
            <person name="Kazumasa Y."/>
            <person name="Nakamura Y."/>
            <person name="Ichinomiya M."/>
            <person name="Saitoh K."/>
            <person name="Sato N."/>
            <person name="Blanc-Mathieu R."/>
            <person name="Endo H."/>
            <person name="Kuwata A."/>
            <person name="Ogata H."/>
        </authorList>
    </citation>
    <scope>NUCLEOTIDE SEQUENCE</scope>
</reference>
<keyword evidence="2" id="KW-1133">Transmembrane helix</keyword>
<comment type="caution">
    <text evidence="3">The sequence shown here is derived from an EMBL/GenBank/DDBJ whole genome shotgun (WGS) entry which is preliminary data.</text>
</comment>
<feature type="transmembrane region" description="Helical" evidence="2">
    <location>
        <begin position="55"/>
        <end position="74"/>
    </location>
</feature>
<dbReference type="EMBL" id="BRXZ01005416">
    <property type="protein sequence ID" value="GMH65749.1"/>
    <property type="molecule type" value="Genomic_DNA"/>
</dbReference>
<keyword evidence="2" id="KW-0812">Transmembrane</keyword>
<name>A0A9W7E2K5_9STRA</name>
<sequence length="121" mass="12916">MGRGQQSHGTQRRKQFRAKDRAKEKQDKKNGADAGAGEGTTKTTHQQGWADGTGLLGLLFGWIVIMVVVGYSMGGRNTNVTSMSSSSKSRATSSPNLDKAPTLSTDSIRDTANLGSQSRFP</sequence>
<accession>A0A9W7E2K5</accession>
<feature type="compositionally biased region" description="Low complexity" evidence="1">
    <location>
        <begin position="82"/>
        <end position="94"/>
    </location>
</feature>
<keyword evidence="4" id="KW-1185">Reference proteome</keyword>
<evidence type="ECO:0000256" key="2">
    <source>
        <dbReference type="SAM" id="Phobius"/>
    </source>
</evidence>
<feature type="compositionally biased region" description="Basic and acidic residues" evidence="1">
    <location>
        <begin position="17"/>
        <end position="31"/>
    </location>
</feature>
<dbReference type="OrthoDB" id="10615633at2759"/>
<dbReference type="Proteomes" id="UP001165082">
    <property type="component" value="Unassembled WGS sequence"/>
</dbReference>
<keyword evidence="2" id="KW-0472">Membrane</keyword>
<evidence type="ECO:0000256" key="1">
    <source>
        <dbReference type="SAM" id="MobiDB-lite"/>
    </source>
</evidence>
<proteinExistence type="predicted"/>
<evidence type="ECO:0000313" key="4">
    <source>
        <dbReference type="Proteomes" id="UP001165082"/>
    </source>
</evidence>
<dbReference type="AlphaFoldDB" id="A0A9W7E2K5"/>